<evidence type="ECO:0000313" key="3">
    <source>
        <dbReference type="Proteomes" id="UP001487740"/>
    </source>
</evidence>
<organism evidence="2 3">
    <name type="scientific">Scylla paramamosain</name>
    <name type="common">Mud crab</name>
    <dbReference type="NCBI Taxonomy" id="85552"/>
    <lineage>
        <taxon>Eukaryota</taxon>
        <taxon>Metazoa</taxon>
        <taxon>Ecdysozoa</taxon>
        <taxon>Arthropoda</taxon>
        <taxon>Crustacea</taxon>
        <taxon>Multicrustacea</taxon>
        <taxon>Malacostraca</taxon>
        <taxon>Eumalacostraca</taxon>
        <taxon>Eucarida</taxon>
        <taxon>Decapoda</taxon>
        <taxon>Pleocyemata</taxon>
        <taxon>Brachyura</taxon>
        <taxon>Eubrachyura</taxon>
        <taxon>Portunoidea</taxon>
        <taxon>Portunidae</taxon>
        <taxon>Portuninae</taxon>
        <taxon>Scylla</taxon>
    </lineage>
</organism>
<feature type="region of interest" description="Disordered" evidence="1">
    <location>
        <begin position="77"/>
        <end position="96"/>
    </location>
</feature>
<name>A0AAW0TVH0_SCYPA</name>
<proteinExistence type="predicted"/>
<sequence length="110" mass="12446">MAEQVWYKCGGDSLQCSAVREIQAEKKMRPGETIGKSVRQVQLKDSIRRYYTSAAASCLFRNFGAPMGERVCEKRFGEHLPRPPEPDTRPRGGEVSAAKCCRREVKGRRL</sequence>
<dbReference type="AlphaFoldDB" id="A0AAW0TVH0"/>
<evidence type="ECO:0000256" key="1">
    <source>
        <dbReference type="SAM" id="MobiDB-lite"/>
    </source>
</evidence>
<dbReference type="Proteomes" id="UP001487740">
    <property type="component" value="Unassembled WGS sequence"/>
</dbReference>
<evidence type="ECO:0000313" key="2">
    <source>
        <dbReference type="EMBL" id="KAK8391133.1"/>
    </source>
</evidence>
<accession>A0AAW0TVH0</accession>
<dbReference type="EMBL" id="JARAKH010000024">
    <property type="protein sequence ID" value="KAK8391133.1"/>
    <property type="molecule type" value="Genomic_DNA"/>
</dbReference>
<keyword evidence="3" id="KW-1185">Reference proteome</keyword>
<feature type="compositionally biased region" description="Basic and acidic residues" evidence="1">
    <location>
        <begin position="77"/>
        <end position="92"/>
    </location>
</feature>
<protein>
    <submittedName>
        <fullName evidence="2">Uncharacterized protein</fullName>
    </submittedName>
</protein>
<reference evidence="2 3" key="1">
    <citation type="submission" date="2023-03" db="EMBL/GenBank/DDBJ databases">
        <title>High-quality genome of Scylla paramamosain provides insights in environmental adaptation.</title>
        <authorList>
            <person name="Zhang L."/>
        </authorList>
    </citation>
    <scope>NUCLEOTIDE SEQUENCE [LARGE SCALE GENOMIC DNA]</scope>
    <source>
        <strain evidence="2">LZ_2023a</strain>
        <tissue evidence="2">Muscle</tissue>
    </source>
</reference>
<gene>
    <name evidence="2" type="ORF">O3P69_017054</name>
</gene>
<comment type="caution">
    <text evidence="2">The sequence shown here is derived from an EMBL/GenBank/DDBJ whole genome shotgun (WGS) entry which is preliminary data.</text>
</comment>